<gene>
    <name evidence="1" type="ORF">C1SCF055_LOCUS28788</name>
    <name evidence="2" type="ORF">C1SCF055_LOCUS43902</name>
</gene>
<name>A0A9P1G7G0_9DINO</name>
<accession>A0A9P1G7G0</accession>
<dbReference type="EMBL" id="CAMXCT010006747">
    <property type="protein sequence ID" value="CAI4019400.1"/>
    <property type="molecule type" value="Genomic_DNA"/>
</dbReference>
<dbReference type="AlphaFoldDB" id="A0A9P1G7G0"/>
<reference evidence="1" key="1">
    <citation type="submission" date="2022-10" db="EMBL/GenBank/DDBJ databases">
        <authorList>
            <person name="Chen Y."/>
            <person name="Dougan E. K."/>
            <person name="Chan C."/>
            <person name="Rhodes N."/>
            <person name="Thang M."/>
        </authorList>
    </citation>
    <scope>NUCLEOTIDE SEQUENCE</scope>
</reference>
<organism evidence="1">
    <name type="scientific">Cladocopium goreaui</name>
    <dbReference type="NCBI Taxonomy" id="2562237"/>
    <lineage>
        <taxon>Eukaryota</taxon>
        <taxon>Sar</taxon>
        <taxon>Alveolata</taxon>
        <taxon>Dinophyceae</taxon>
        <taxon>Suessiales</taxon>
        <taxon>Symbiodiniaceae</taxon>
        <taxon>Cladocopium</taxon>
    </lineage>
</organism>
<sequence>MGNNCQCPGDKGEEVFKAFSPRHNDIVDAEQLSKVLVPPEFHKIQGMWRTEEDMQLMGDSAARGEIRGSTVVWDKVFNLSQSKLRPAPDGGFEMILSGAKHKAKHDASADRLIWSDGEVWVRARRQV</sequence>
<reference evidence="3" key="2">
    <citation type="submission" date="2024-04" db="EMBL/GenBank/DDBJ databases">
        <authorList>
            <person name="Chen Y."/>
            <person name="Shah S."/>
            <person name="Dougan E. K."/>
            <person name="Thang M."/>
            <person name="Chan C."/>
        </authorList>
    </citation>
    <scope>NUCLEOTIDE SEQUENCE [LARGE SCALE GENOMIC DNA]</scope>
</reference>
<dbReference type="Proteomes" id="UP001152797">
    <property type="component" value="Unassembled WGS sequence"/>
</dbReference>
<keyword evidence="4" id="KW-1185">Reference proteome</keyword>
<evidence type="ECO:0000313" key="1">
    <source>
        <dbReference type="EMBL" id="CAI4002873.1"/>
    </source>
</evidence>
<dbReference type="EMBL" id="CAMXCT020003178">
    <property type="protein sequence ID" value="CAL1156248.1"/>
    <property type="molecule type" value="Genomic_DNA"/>
</dbReference>
<dbReference type="EMBL" id="CAMXCT030003178">
    <property type="protein sequence ID" value="CAL4790185.1"/>
    <property type="molecule type" value="Genomic_DNA"/>
</dbReference>
<protein>
    <submittedName>
        <fullName evidence="1">Uncharacterized protein</fullName>
    </submittedName>
</protein>
<evidence type="ECO:0000313" key="4">
    <source>
        <dbReference type="Proteomes" id="UP001152797"/>
    </source>
</evidence>
<evidence type="ECO:0000313" key="3">
    <source>
        <dbReference type="EMBL" id="CAL1156248.1"/>
    </source>
</evidence>
<comment type="caution">
    <text evidence="1">The sequence shown here is derived from an EMBL/GenBank/DDBJ whole genome shotgun (WGS) entry which is preliminary data.</text>
</comment>
<evidence type="ECO:0000313" key="2">
    <source>
        <dbReference type="EMBL" id="CAI4019400.1"/>
    </source>
</evidence>
<dbReference type="EMBL" id="CAMXCT010003178">
    <property type="protein sequence ID" value="CAI4002873.1"/>
    <property type="molecule type" value="Genomic_DNA"/>
</dbReference>
<dbReference type="EMBL" id="CAMXCT030006747">
    <property type="protein sequence ID" value="CAL4806712.1"/>
    <property type="molecule type" value="Genomic_DNA"/>
</dbReference>
<proteinExistence type="predicted"/>
<dbReference type="EMBL" id="CAMXCT020006747">
    <property type="protein sequence ID" value="CAL1172775.1"/>
    <property type="molecule type" value="Genomic_DNA"/>
</dbReference>
<dbReference type="OrthoDB" id="448084at2759"/>